<dbReference type="GO" id="GO:0009307">
    <property type="term" value="P:DNA restriction-modification system"/>
    <property type="evidence" value="ECO:0007669"/>
    <property type="project" value="UniProtKB-KW"/>
</dbReference>
<gene>
    <name evidence="5" type="ORF">SAMN04487859_12135</name>
</gene>
<dbReference type="OrthoDB" id="512700at2"/>
<dbReference type="Gene3D" id="3.90.220.20">
    <property type="entry name" value="DNA methylase specificity domains"/>
    <property type="match status" value="2"/>
</dbReference>
<keyword evidence="6" id="KW-1185">Reference proteome</keyword>
<proteinExistence type="inferred from homology"/>
<dbReference type="InterPro" id="IPR044946">
    <property type="entry name" value="Restrct_endonuc_typeI_TRD_sf"/>
</dbReference>
<dbReference type="EMBL" id="FOVP01000021">
    <property type="protein sequence ID" value="SFO25906.1"/>
    <property type="molecule type" value="Genomic_DNA"/>
</dbReference>
<protein>
    <submittedName>
        <fullName evidence="5">Type I restriction enzyme, S subunit</fullName>
    </submittedName>
</protein>
<dbReference type="PANTHER" id="PTHR43140">
    <property type="entry name" value="TYPE-1 RESTRICTION ENZYME ECOKI SPECIFICITY PROTEIN"/>
    <property type="match status" value="1"/>
</dbReference>
<evidence type="ECO:0000256" key="1">
    <source>
        <dbReference type="ARBA" id="ARBA00010923"/>
    </source>
</evidence>
<name>A0A1I5FQJ7_9RHOB</name>
<dbReference type="Pfam" id="PF01420">
    <property type="entry name" value="Methylase_S"/>
    <property type="match status" value="1"/>
</dbReference>
<dbReference type="AlphaFoldDB" id="A0A1I5FQJ7"/>
<dbReference type="SUPFAM" id="SSF116734">
    <property type="entry name" value="DNA methylase specificity domain"/>
    <property type="match status" value="2"/>
</dbReference>
<comment type="similarity">
    <text evidence="1">Belongs to the type-I restriction system S methylase family.</text>
</comment>
<reference evidence="6" key="1">
    <citation type="submission" date="2016-10" db="EMBL/GenBank/DDBJ databases">
        <authorList>
            <person name="Varghese N."/>
            <person name="Submissions S."/>
        </authorList>
    </citation>
    <scope>NUCLEOTIDE SEQUENCE [LARGE SCALE GENOMIC DNA]</scope>
    <source>
        <strain evidence="6">DSM 28463</strain>
    </source>
</reference>
<accession>A0A1I5FQJ7</accession>
<evidence type="ECO:0000256" key="3">
    <source>
        <dbReference type="ARBA" id="ARBA00023125"/>
    </source>
</evidence>
<keyword evidence="3" id="KW-0238">DNA-binding</keyword>
<dbReference type="STRING" id="1005928.SAMN04487859_12135"/>
<keyword evidence="2" id="KW-0680">Restriction system</keyword>
<evidence type="ECO:0000259" key="4">
    <source>
        <dbReference type="Pfam" id="PF01420"/>
    </source>
</evidence>
<dbReference type="CDD" id="cd16961">
    <property type="entry name" value="RMtype1_S_TRD-CR_like"/>
    <property type="match status" value="1"/>
</dbReference>
<organism evidence="5 6">
    <name type="scientific">Roseovarius lutimaris</name>
    <dbReference type="NCBI Taxonomy" id="1005928"/>
    <lineage>
        <taxon>Bacteria</taxon>
        <taxon>Pseudomonadati</taxon>
        <taxon>Pseudomonadota</taxon>
        <taxon>Alphaproteobacteria</taxon>
        <taxon>Rhodobacterales</taxon>
        <taxon>Roseobacteraceae</taxon>
        <taxon>Roseovarius</taxon>
    </lineage>
</organism>
<sequence>MTELQGFIASRTPPGWETRPLWSLFRRRKHTGYADEELLSVYRDYGVIPKSSRDDNHNKESDDLSGYQLVTEGSLVTNKMKAWQGSIAISRYRGIVSPAYYVYEPLSAECDQFLHYLLRSEPYIALYGRISKGVRVNQWDLEHEALRNVPVMLPDLDTQKTIADFLDRETARIDQLIEKKQRLANVLKERLLSELERLTTPNEPSQSELVPFRWVCRVTEGQVNPTAPEWADKPLIAPNHIESRTGRLISIETAEDQGAISGKYAFPAGTVVYSKIRPNLAKACVSPVAGMCSADMYPILPNKSLRPQFLLMQLLSAKFTDWATLESMRVAMPKINRETLGGYRFWVPALDVQDENIKGFFTEQEALERLTDKVRKSIIQMREFRSALITAAVTGQIDVATWDKQGQTDRRLDEIEEAMQA</sequence>
<evidence type="ECO:0000313" key="5">
    <source>
        <dbReference type="EMBL" id="SFO25906.1"/>
    </source>
</evidence>
<evidence type="ECO:0000256" key="2">
    <source>
        <dbReference type="ARBA" id="ARBA00022747"/>
    </source>
</evidence>
<dbReference type="InterPro" id="IPR051212">
    <property type="entry name" value="Type-I_RE_S_subunit"/>
</dbReference>
<dbReference type="InterPro" id="IPR000055">
    <property type="entry name" value="Restrct_endonuc_typeI_TRD"/>
</dbReference>
<dbReference type="RefSeq" id="WP_092841478.1">
    <property type="nucleotide sequence ID" value="NZ_FOVP01000021.1"/>
</dbReference>
<evidence type="ECO:0000313" key="6">
    <source>
        <dbReference type="Proteomes" id="UP000198599"/>
    </source>
</evidence>
<dbReference type="Proteomes" id="UP000198599">
    <property type="component" value="Unassembled WGS sequence"/>
</dbReference>
<dbReference type="GO" id="GO:0003677">
    <property type="term" value="F:DNA binding"/>
    <property type="evidence" value="ECO:0007669"/>
    <property type="project" value="UniProtKB-KW"/>
</dbReference>
<dbReference type="PANTHER" id="PTHR43140:SF1">
    <property type="entry name" value="TYPE I RESTRICTION ENZYME ECOKI SPECIFICITY SUBUNIT"/>
    <property type="match status" value="1"/>
</dbReference>
<feature type="domain" description="Type I restriction modification DNA specificity" evidence="4">
    <location>
        <begin position="15"/>
        <end position="179"/>
    </location>
</feature>